<dbReference type="OrthoDB" id="1467655at2"/>
<feature type="domain" description="Histidine kinase/HSP90-like ATPase" evidence="2">
    <location>
        <begin position="9"/>
        <end position="129"/>
    </location>
</feature>
<dbReference type="RefSeq" id="WP_069834400.1">
    <property type="nucleotide sequence ID" value="NZ_MDGQ01000003.1"/>
</dbReference>
<keyword evidence="4" id="KW-1185">Reference proteome</keyword>
<dbReference type="GO" id="GO:0004674">
    <property type="term" value="F:protein serine/threonine kinase activity"/>
    <property type="evidence" value="ECO:0007669"/>
    <property type="project" value="UniProtKB-KW"/>
</dbReference>
<organism evidence="3 4">
    <name type="scientific">Roseivirga misakiensis</name>
    <dbReference type="NCBI Taxonomy" id="1563681"/>
    <lineage>
        <taxon>Bacteria</taxon>
        <taxon>Pseudomonadati</taxon>
        <taxon>Bacteroidota</taxon>
        <taxon>Cytophagia</taxon>
        <taxon>Cytophagales</taxon>
        <taxon>Roseivirgaceae</taxon>
        <taxon>Roseivirga</taxon>
    </lineage>
</organism>
<dbReference type="Proteomes" id="UP000095552">
    <property type="component" value="Unassembled WGS sequence"/>
</dbReference>
<accession>A0A1E5T6W9</accession>
<dbReference type="STRING" id="1563681.BFP71_05365"/>
<dbReference type="Pfam" id="PF13581">
    <property type="entry name" value="HATPase_c_2"/>
    <property type="match status" value="1"/>
</dbReference>
<gene>
    <name evidence="3" type="ORF">BFP71_05365</name>
</gene>
<comment type="caution">
    <text evidence="3">The sequence shown here is derived from an EMBL/GenBank/DDBJ whole genome shotgun (WGS) entry which is preliminary data.</text>
</comment>
<dbReference type="Gene3D" id="3.30.565.10">
    <property type="entry name" value="Histidine kinase-like ATPase, C-terminal domain"/>
    <property type="match status" value="1"/>
</dbReference>
<dbReference type="InterPro" id="IPR050267">
    <property type="entry name" value="Anti-sigma-factor_SerPK"/>
</dbReference>
<dbReference type="CDD" id="cd16936">
    <property type="entry name" value="HATPase_RsbW-like"/>
    <property type="match status" value="1"/>
</dbReference>
<dbReference type="PANTHER" id="PTHR35526">
    <property type="entry name" value="ANTI-SIGMA-F FACTOR RSBW-RELATED"/>
    <property type="match status" value="1"/>
</dbReference>
<keyword evidence="3" id="KW-0418">Kinase</keyword>
<dbReference type="PANTHER" id="PTHR35526:SF3">
    <property type="entry name" value="ANTI-SIGMA-F FACTOR RSBW"/>
    <property type="match status" value="1"/>
</dbReference>
<dbReference type="EMBL" id="MDGQ01000003">
    <property type="protein sequence ID" value="OEK07088.1"/>
    <property type="molecule type" value="Genomic_DNA"/>
</dbReference>
<proteinExistence type="predicted"/>
<keyword evidence="1 3" id="KW-0723">Serine/threonine-protein kinase</keyword>
<dbReference type="InterPro" id="IPR036890">
    <property type="entry name" value="HATPase_C_sf"/>
</dbReference>
<evidence type="ECO:0000259" key="2">
    <source>
        <dbReference type="Pfam" id="PF13581"/>
    </source>
</evidence>
<evidence type="ECO:0000313" key="3">
    <source>
        <dbReference type="EMBL" id="OEK07088.1"/>
    </source>
</evidence>
<dbReference type="AlphaFoldDB" id="A0A1E5T6W9"/>
<keyword evidence="3" id="KW-0808">Transferase</keyword>
<dbReference type="SUPFAM" id="SSF55874">
    <property type="entry name" value="ATPase domain of HSP90 chaperone/DNA topoisomerase II/histidine kinase"/>
    <property type="match status" value="1"/>
</dbReference>
<evidence type="ECO:0000313" key="4">
    <source>
        <dbReference type="Proteomes" id="UP000095552"/>
    </source>
</evidence>
<evidence type="ECO:0000256" key="1">
    <source>
        <dbReference type="ARBA" id="ARBA00022527"/>
    </source>
</evidence>
<dbReference type="InterPro" id="IPR003594">
    <property type="entry name" value="HATPase_dom"/>
</dbReference>
<protein>
    <submittedName>
        <fullName evidence="3">Serine/threonine protein kinase</fullName>
    </submittedName>
</protein>
<reference evidence="3 4" key="1">
    <citation type="submission" date="2016-08" db="EMBL/GenBank/DDBJ databases">
        <title>Draft genome of Fabibacter sp. strain SK-8.</title>
        <authorList>
            <person name="Wong S.-K."/>
            <person name="Hamasaki K."/>
            <person name="Yoshizawa S."/>
        </authorList>
    </citation>
    <scope>NUCLEOTIDE SEQUENCE [LARGE SCALE GENOMIC DNA]</scope>
    <source>
        <strain evidence="3 4">SK-8</strain>
    </source>
</reference>
<sequence length="133" mass="14857">MKNISIQIPSMVENIRIVESFVDNAKEVYSLTDDLYGNIMIAVIESVNNAIIHGNKLDKDKLVSLNANLSDEQIVFNISDEGAGFDHHELPDPTAPENIENVGGRGIFLIKHLADEVDFQQEGRNLQLTFYLS</sequence>
<name>A0A1E5T6W9_9BACT</name>